<name>A0A7S7AWR2_9SPIR</name>
<evidence type="ECO:0000256" key="3">
    <source>
        <dbReference type="ARBA" id="ARBA00023136"/>
    </source>
</evidence>
<feature type="transmembrane region" description="Helical" evidence="5">
    <location>
        <begin position="38"/>
        <end position="59"/>
    </location>
</feature>
<feature type="transmembrane region" description="Helical" evidence="5">
    <location>
        <begin position="65"/>
        <end position="82"/>
    </location>
</feature>
<dbReference type="GO" id="GO:0016780">
    <property type="term" value="F:phosphotransferase activity, for other substituted phosphate groups"/>
    <property type="evidence" value="ECO:0007669"/>
    <property type="project" value="InterPro"/>
</dbReference>
<dbReference type="InterPro" id="IPR014472">
    <property type="entry name" value="CHOPT"/>
</dbReference>
<feature type="transmembrane region" description="Helical" evidence="5">
    <location>
        <begin position="195"/>
        <end position="213"/>
    </location>
</feature>
<evidence type="ECO:0000256" key="4">
    <source>
        <dbReference type="RuleBase" id="RU003750"/>
    </source>
</evidence>
<comment type="similarity">
    <text evidence="4">Belongs to the CDP-alcohol phosphatidyltransferase class-I family.</text>
</comment>
<gene>
    <name evidence="6" type="ORF">IFE08_00195</name>
</gene>
<dbReference type="PANTHER" id="PTHR10414">
    <property type="entry name" value="ETHANOLAMINEPHOSPHOTRANSFERASE"/>
    <property type="match status" value="1"/>
</dbReference>
<reference evidence="6 7" key="1">
    <citation type="submission" date="2020-09" db="EMBL/GenBank/DDBJ databases">
        <title>Characterization of Treponema spp. from bovine digital dermatitis in Korea.</title>
        <authorList>
            <person name="Espiritu H.M."/>
            <person name="Cho Y.I."/>
            <person name="Mamuad L."/>
        </authorList>
    </citation>
    <scope>NUCLEOTIDE SEQUENCE [LARGE SCALE GENOMIC DNA]</scope>
    <source>
        <strain evidence="6 7">KS1</strain>
    </source>
</reference>
<sequence>MEKYSYSAEDKSLLTPLIEKFFAGNFVNILPASVPANMITICSNSFVLISFVIAYLNYINGTSKFLWLIPFLCFAYIVGDYSDGMQARKTHTGSPLGEYLDHFLDSFVTGFLTGTLMLSFRITNPILFFCTYQFLYMGQIGSFWERLKTGVMRFSKLSSSEGVMAIAIMASLYPVKIVYESNLKALFFGFSLPQIFIFTAYAGAFFTGIVSILRTKQYGIRLPLHIIFSLWIGAVLVWYVNTSILLHTVIISFYNVFFISSLLAATNQNKKESFPDFIVPLSCIIFFIIPQYAVIIQICQSVYLFCIVLIRFIIFFRKYKNCWYWKNPEIKQEI</sequence>
<dbReference type="GO" id="GO:0008654">
    <property type="term" value="P:phospholipid biosynthetic process"/>
    <property type="evidence" value="ECO:0007669"/>
    <property type="project" value="InterPro"/>
</dbReference>
<dbReference type="InterPro" id="IPR000462">
    <property type="entry name" value="CDP-OH_P_trans"/>
</dbReference>
<feature type="transmembrane region" description="Helical" evidence="5">
    <location>
        <begin position="245"/>
        <end position="265"/>
    </location>
</feature>
<proteinExistence type="inferred from homology"/>
<dbReference type="PROSITE" id="PS00379">
    <property type="entry name" value="CDP_ALCOHOL_P_TRANSF"/>
    <property type="match status" value="1"/>
</dbReference>
<feature type="transmembrane region" description="Helical" evidence="5">
    <location>
        <begin position="220"/>
        <end position="239"/>
    </location>
</feature>
<keyword evidence="2 4" id="KW-0808">Transferase</keyword>
<dbReference type="InterPro" id="IPR043130">
    <property type="entry name" value="CDP-OH_PTrfase_TM_dom"/>
</dbReference>
<dbReference type="AlphaFoldDB" id="A0A7S7AWR2"/>
<keyword evidence="5" id="KW-0812">Transmembrane</keyword>
<evidence type="ECO:0000256" key="2">
    <source>
        <dbReference type="ARBA" id="ARBA00022679"/>
    </source>
</evidence>
<dbReference type="RefSeq" id="WP_020964529.1">
    <property type="nucleotide sequence ID" value="NZ_CP061839.1"/>
</dbReference>
<keyword evidence="3 5" id="KW-0472">Membrane</keyword>
<organism evidence="6 7">
    <name type="scientific">Treponema pedis</name>
    <dbReference type="NCBI Taxonomy" id="409322"/>
    <lineage>
        <taxon>Bacteria</taxon>
        <taxon>Pseudomonadati</taxon>
        <taxon>Spirochaetota</taxon>
        <taxon>Spirochaetia</taxon>
        <taxon>Spirochaetales</taxon>
        <taxon>Treponemataceae</taxon>
        <taxon>Treponema</taxon>
    </lineage>
</organism>
<keyword evidence="5" id="KW-1133">Transmembrane helix</keyword>
<evidence type="ECO:0000256" key="1">
    <source>
        <dbReference type="ARBA" id="ARBA00004370"/>
    </source>
</evidence>
<dbReference type="GeneID" id="301089397"/>
<dbReference type="Proteomes" id="UP000593915">
    <property type="component" value="Chromosome"/>
</dbReference>
<feature type="transmembrane region" description="Helical" evidence="5">
    <location>
        <begin position="103"/>
        <end position="120"/>
    </location>
</feature>
<dbReference type="InterPro" id="IPR048254">
    <property type="entry name" value="CDP_ALCOHOL_P_TRANSF_CS"/>
</dbReference>
<evidence type="ECO:0000313" key="6">
    <source>
        <dbReference type="EMBL" id="QOW60891.1"/>
    </source>
</evidence>
<dbReference type="GO" id="GO:0016020">
    <property type="term" value="C:membrane"/>
    <property type="evidence" value="ECO:0007669"/>
    <property type="project" value="UniProtKB-SubCell"/>
</dbReference>
<feature type="transmembrane region" description="Helical" evidence="5">
    <location>
        <begin position="302"/>
        <end position="319"/>
    </location>
</feature>
<evidence type="ECO:0000313" key="7">
    <source>
        <dbReference type="Proteomes" id="UP000593915"/>
    </source>
</evidence>
<dbReference type="Gene3D" id="1.20.120.1760">
    <property type="match status" value="1"/>
</dbReference>
<feature type="transmembrane region" description="Helical" evidence="5">
    <location>
        <begin position="157"/>
        <end position="175"/>
    </location>
</feature>
<evidence type="ECO:0000256" key="5">
    <source>
        <dbReference type="SAM" id="Phobius"/>
    </source>
</evidence>
<accession>A0A7S7AWR2</accession>
<dbReference type="PANTHER" id="PTHR10414:SF37">
    <property type="entry name" value="BB IN A BOXCAR, ISOFORM C"/>
    <property type="match status" value="1"/>
</dbReference>
<dbReference type="EMBL" id="CP061839">
    <property type="protein sequence ID" value="QOW60891.1"/>
    <property type="molecule type" value="Genomic_DNA"/>
</dbReference>
<protein>
    <submittedName>
        <fullName evidence="6">CDP-alcohol phosphatidyltransferase family protein</fullName>
    </submittedName>
</protein>
<feature type="transmembrane region" description="Helical" evidence="5">
    <location>
        <begin position="277"/>
        <end position="296"/>
    </location>
</feature>
<comment type="subcellular location">
    <subcellularLocation>
        <location evidence="1">Membrane</location>
    </subcellularLocation>
</comment>
<dbReference type="Pfam" id="PF01066">
    <property type="entry name" value="CDP-OH_P_transf"/>
    <property type="match status" value="1"/>
</dbReference>